<dbReference type="Proteomes" id="UP000290475">
    <property type="component" value="Unassembled WGS sequence"/>
</dbReference>
<dbReference type="RefSeq" id="WP_129300777.1">
    <property type="nucleotide sequence ID" value="NZ_MSSM01000002.1"/>
</dbReference>
<proteinExistence type="predicted"/>
<dbReference type="EMBL" id="MSSM01000002">
    <property type="protein sequence ID" value="RXT30331.1"/>
    <property type="molecule type" value="Genomic_DNA"/>
</dbReference>
<dbReference type="InterPro" id="IPR021512">
    <property type="entry name" value="DUF3173"/>
</dbReference>
<evidence type="ECO:0008006" key="3">
    <source>
        <dbReference type="Google" id="ProtNLM"/>
    </source>
</evidence>
<organism evidence="1 2">
    <name type="scientific">Lacticaseibacillus chiayiensis</name>
    <dbReference type="NCBI Taxonomy" id="2100821"/>
    <lineage>
        <taxon>Bacteria</taxon>
        <taxon>Bacillati</taxon>
        <taxon>Bacillota</taxon>
        <taxon>Bacilli</taxon>
        <taxon>Lactobacillales</taxon>
        <taxon>Lactobacillaceae</taxon>
        <taxon>Lacticaseibacillus</taxon>
    </lineage>
</organism>
<sequence>MVHVITMTKHELIALGYGASRAQDIIRRAKLLMVRKGVPYYKSPKLGRVPVTAVEEILGLQISTRTLAELAKTMHSEAPKEK</sequence>
<dbReference type="Pfam" id="PF11372">
    <property type="entry name" value="DUF3173"/>
    <property type="match status" value="1"/>
</dbReference>
<dbReference type="AlphaFoldDB" id="A0A4Q1UF18"/>
<gene>
    <name evidence="1" type="ORF">BVJ53_01090</name>
</gene>
<evidence type="ECO:0000313" key="2">
    <source>
        <dbReference type="Proteomes" id="UP000290475"/>
    </source>
</evidence>
<evidence type="ECO:0000313" key="1">
    <source>
        <dbReference type="EMBL" id="RXT30331.1"/>
    </source>
</evidence>
<accession>A0A4Q1UF18</accession>
<reference evidence="1 2" key="1">
    <citation type="submission" date="2017-01" db="EMBL/GenBank/DDBJ databases">
        <title>Lactobacillus chiayiensis sp. nov., a lactic acid bacterium isolated from compost.</title>
        <authorList>
            <person name="Huang C.-H."/>
        </authorList>
    </citation>
    <scope>NUCLEOTIDE SEQUENCE [LARGE SCALE GENOMIC DNA]</scope>
    <source>
        <strain evidence="2">chh01</strain>
    </source>
</reference>
<comment type="caution">
    <text evidence="1">The sequence shown here is derived from an EMBL/GenBank/DDBJ whole genome shotgun (WGS) entry which is preliminary data.</text>
</comment>
<protein>
    <recommendedName>
        <fullName evidence="3">DUF3173 domain-containing protein</fullName>
    </recommendedName>
</protein>
<name>A0A4Q1UF18_9LACO</name>